<dbReference type="GO" id="GO:0046872">
    <property type="term" value="F:metal ion binding"/>
    <property type="evidence" value="ECO:0007669"/>
    <property type="project" value="UniProtKB-KW"/>
</dbReference>
<sequence>MTEQGSGSQICLHLHNLVHLMITLLNIPGYFTPGFGNNWYLGIPICGFPKSICTSVNDVVCHGIPSGDEVLVIGDLINVDVTVITSSGWHGDTSKMWLVGLEGSVSSKARLAVVAREALYLGVSACSAGGNVGDIGKAVSSHAHEHGYSVVREYSGHGIGLRFHEGPRVLHHYPLGKGEDTTLEEGMVITIEPMINEGGREVVVMEDQWTVVTRDGGGSAQWEHTVVVRGEGEGCEILSMREGEVWPVRVKRMLEMGGEGGGVTEAK</sequence>
<dbReference type="GO" id="GO:0006508">
    <property type="term" value="P:proteolysis"/>
    <property type="evidence" value="ECO:0007669"/>
    <property type="project" value="UniProtKB-KW"/>
</dbReference>
<reference evidence="8" key="1">
    <citation type="journal article" date="2023" name="Commun. Biol.">
        <title>Genome analysis of Parmales, the sister group of diatoms, reveals the evolutionary specialization of diatoms from phago-mixotrophs to photoautotrophs.</title>
        <authorList>
            <person name="Ban H."/>
            <person name="Sato S."/>
            <person name="Yoshikawa S."/>
            <person name="Yamada K."/>
            <person name="Nakamura Y."/>
            <person name="Ichinomiya M."/>
            <person name="Sato N."/>
            <person name="Blanc-Mathieu R."/>
            <person name="Endo H."/>
            <person name="Kuwata A."/>
            <person name="Ogata H."/>
        </authorList>
    </citation>
    <scope>NUCLEOTIDE SEQUENCE [LARGE SCALE GENOMIC DNA]</scope>
</reference>
<dbReference type="Proteomes" id="UP001165065">
    <property type="component" value="Unassembled WGS sequence"/>
</dbReference>
<dbReference type="PRINTS" id="PR00599">
    <property type="entry name" value="MAPEPTIDASE"/>
</dbReference>
<evidence type="ECO:0000256" key="1">
    <source>
        <dbReference type="ARBA" id="ARBA00022438"/>
    </source>
</evidence>
<keyword evidence="1 5" id="KW-0031">Aminopeptidase</keyword>
<dbReference type="InterPro" id="IPR036005">
    <property type="entry name" value="Creatinase/aminopeptidase-like"/>
</dbReference>
<comment type="function">
    <text evidence="5">Cotranslationally removes the N-terminal methionine from nascent proteins. The N-terminal methionine is often cleaved when the second residue in the primary sequence is small and uncharged (Met-Ala-, Cys, Gly, Pro, Ser, Thr, or Val).</text>
</comment>
<dbReference type="EC" id="3.4.11.18" evidence="5"/>
<comment type="cofactor">
    <cofactor evidence="5">
        <name>Co(2+)</name>
        <dbReference type="ChEBI" id="CHEBI:48828"/>
    </cofactor>
    <cofactor evidence="5">
        <name>Zn(2+)</name>
        <dbReference type="ChEBI" id="CHEBI:29105"/>
    </cofactor>
    <cofactor evidence="5">
        <name>Mn(2+)</name>
        <dbReference type="ChEBI" id="CHEBI:29035"/>
    </cofactor>
    <cofactor evidence="5">
        <name>Fe(2+)</name>
        <dbReference type="ChEBI" id="CHEBI:29033"/>
    </cofactor>
    <text evidence="5">Binds 2 divalent metal cations per subunit. Has a high-affinity and a low affinity metal-binding site. The true nature of the physiological cofactor is under debate. The enzyme is active with cobalt, zinc, manganese or divalent iron ions.</text>
</comment>
<dbReference type="InterPro" id="IPR002467">
    <property type="entry name" value="Pept_M24A_MAP1"/>
</dbReference>
<evidence type="ECO:0000256" key="4">
    <source>
        <dbReference type="ARBA" id="ARBA00022801"/>
    </source>
</evidence>
<keyword evidence="2 5" id="KW-0645">Protease</keyword>
<comment type="similarity">
    <text evidence="5">Belongs to the peptidase M24A family.</text>
</comment>
<evidence type="ECO:0000313" key="7">
    <source>
        <dbReference type="EMBL" id="GMI47543.1"/>
    </source>
</evidence>
<accession>A0A9W7GN97</accession>
<dbReference type="Gene3D" id="3.90.230.10">
    <property type="entry name" value="Creatinase/methionine aminopeptidase superfamily"/>
    <property type="match status" value="1"/>
</dbReference>
<dbReference type="PANTHER" id="PTHR43330:SF27">
    <property type="entry name" value="METHIONINE AMINOPEPTIDASE"/>
    <property type="match status" value="1"/>
</dbReference>
<dbReference type="GO" id="GO:0070006">
    <property type="term" value="F:metalloaminopeptidase activity"/>
    <property type="evidence" value="ECO:0007669"/>
    <property type="project" value="InterPro"/>
</dbReference>
<feature type="domain" description="Peptidase M24" evidence="6">
    <location>
        <begin position="47"/>
        <end position="229"/>
    </location>
</feature>
<name>A0A9W7GN97_9STRA</name>
<dbReference type="SUPFAM" id="SSF55920">
    <property type="entry name" value="Creatinase/aminopeptidase"/>
    <property type="match status" value="1"/>
</dbReference>
<protein>
    <recommendedName>
        <fullName evidence="5">Methionine aminopeptidase</fullName>
        <ecNumber evidence="5">3.4.11.18</ecNumber>
    </recommendedName>
</protein>
<dbReference type="GO" id="GO:0004239">
    <property type="term" value="F:initiator methionyl aminopeptidase activity"/>
    <property type="evidence" value="ECO:0007669"/>
    <property type="project" value="UniProtKB-EC"/>
</dbReference>
<dbReference type="PROSITE" id="PS00680">
    <property type="entry name" value="MAP_1"/>
    <property type="match status" value="1"/>
</dbReference>
<evidence type="ECO:0000313" key="8">
    <source>
        <dbReference type="Proteomes" id="UP001165065"/>
    </source>
</evidence>
<evidence type="ECO:0000259" key="6">
    <source>
        <dbReference type="Pfam" id="PF00557"/>
    </source>
</evidence>
<dbReference type="OrthoDB" id="10264748at2759"/>
<gene>
    <name evidence="7" type="ORF">TrCOL_g2147</name>
</gene>
<proteinExistence type="inferred from homology"/>
<evidence type="ECO:0000256" key="3">
    <source>
        <dbReference type="ARBA" id="ARBA00022723"/>
    </source>
</evidence>
<evidence type="ECO:0000256" key="2">
    <source>
        <dbReference type="ARBA" id="ARBA00022670"/>
    </source>
</evidence>
<organism evidence="7 8">
    <name type="scientific">Triparma columacea</name>
    <dbReference type="NCBI Taxonomy" id="722753"/>
    <lineage>
        <taxon>Eukaryota</taxon>
        <taxon>Sar</taxon>
        <taxon>Stramenopiles</taxon>
        <taxon>Ochrophyta</taxon>
        <taxon>Bolidophyceae</taxon>
        <taxon>Parmales</taxon>
        <taxon>Triparmaceae</taxon>
        <taxon>Triparma</taxon>
    </lineage>
</organism>
<dbReference type="GO" id="GO:0005829">
    <property type="term" value="C:cytosol"/>
    <property type="evidence" value="ECO:0007669"/>
    <property type="project" value="TreeGrafter"/>
</dbReference>
<dbReference type="NCBIfam" id="TIGR00500">
    <property type="entry name" value="met_pdase_I"/>
    <property type="match status" value="1"/>
</dbReference>
<dbReference type="Pfam" id="PF00557">
    <property type="entry name" value="Peptidase_M24"/>
    <property type="match status" value="1"/>
</dbReference>
<dbReference type="PANTHER" id="PTHR43330">
    <property type="entry name" value="METHIONINE AMINOPEPTIDASE"/>
    <property type="match status" value="1"/>
</dbReference>
<comment type="catalytic activity">
    <reaction evidence="5">
        <text>Release of N-terminal amino acids, preferentially methionine, from peptides and arylamides.</text>
        <dbReference type="EC" id="3.4.11.18"/>
    </reaction>
</comment>
<comment type="caution">
    <text evidence="7">The sequence shown here is derived from an EMBL/GenBank/DDBJ whole genome shotgun (WGS) entry which is preliminary data.</text>
</comment>
<evidence type="ECO:0000256" key="5">
    <source>
        <dbReference type="RuleBase" id="RU003653"/>
    </source>
</evidence>
<dbReference type="EMBL" id="BRYA01000350">
    <property type="protein sequence ID" value="GMI47543.1"/>
    <property type="molecule type" value="Genomic_DNA"/>
</dbReference>
<dbReference type="InterPro" id="IPR001714">
    <property type="entry name" value="Pept_M24_MAP"/>
</dbReference>
<keyword evidence="3 5" id="KW-0479">Metal-binding</keyword>
<dbReference type="InterPro" id="IPR000994">
    <property type="entry name" value="Pept_M24"/>
</dbReference>
<keyword evidence="4" id="KW-0378">Hydrolase</keyword>
<dbReference type="AlphaFoldDB" id="A0A9W7GN97"/>
<keyword evidence="8" id="KW-1185">Reference proteome</keyword>